<reference evidence="3 4" key="1">
    <citation type="journal article" date="2020" name="Elife">
        <title>Loss of centromere function drives karyotype evolution in closely related Malassezia species.</title>
        <authorList>
            <person name="Sankaranarayanan S.R."/>
            <person name="Ianiri G."/>
            <person name="Coelho M.A."/>
            <person name="Reza M.H."/>
            <person name="Thimmappa B.C."/>
            <person name="Ganguly P."/>
            <person name="Vadnala R.N."/>
            <person name="Sun S."/>
            <person name="Siddharthan R."/>
            <person name="Tellgren-Roth C."/>
            <person name="Dawson T.L."/>
            <person name="Heitman J."/>
            <person name="Sanyal K."/>
        </authorList>
    </citation>
    <scope>NUCLEOTIDE SEQUENCE [LARGE SCALE GENOMIC DNA]</scope>
    <source>
        <strain evidence="3">CBS14141</strain>
    </source>
</reference>
<feature type="compositionally biased region" description="Low complexity" evidence="1">
    <location>
        <begin position="888"/>
        <end position="919"/>
    </location>
</feature>
<feature type="compositionally biased region" description="Low complexity" evidence="1">
    <location>
        <begin position="850"/>
        <end position="863"/>
    </location>
</feature>
<feature type="region of interest" description="Disordered" evidence="1">
    <location>
        <begin position="1152"/>
        <end position="1218"/>
    </location>
</feature>
<feature type="region of interest" description="Disordered" evidence="1">
    <location>
        <begin position="839"/>
        <end position="863"/>
    </location>
</feature>
<feature type="compositionally biased region" description="Low complexity" evidence="1">
    <location>
        <begin position="1055"/>
        <end position="1065"/>
    </location>
</feature>
<feature type="domain" description="Skg3/CAF120-like PH-like" evidence="2">
    <location>
        <begin position="326"/>
        <end position="527"/>
    </location>
</feature>
<dbReference type="InterPro" id="IPR011993">
    <property type="entry name" value="PH-like_dom_sf"/>
</dbReference>
<keyword evidence="4" id="KW-1185">Reference proteome</keyword>
<feature type="compositionally biased region" description="Polar residues" evidence="1">
    <location>
        <begin position="1295"/>
        <end position="1305"/>
    </location>
</feature>
<evidence type="ECO:0000313" key="4">
    <source>
        <dbReference type="Proteomes" id="UP000818624"/>
    </source>
</evidence>
<feature type="compositionally biased region" description="Low complexity" evidence="1">
    <location>
        <begin position="1583"/>
        <end position="1597"/>
    </location>
</feature>
<dbReference type="EMBL" id="CP046236">
    <property type="protein sequence ID" value="WFD48409.1"/>
    <property type="molecule type" value="Genomic_DNA"/>
</dbReference>
<gene>
    <name evidence="3" type="ORF">GLX27_003079</name>
</gene>
<feature type="compositionally biased region" description="Low complexity" evidence="1">
    <location>
        <begin position="1255"/>
        <end position="1269"/>
    </location>
</feature>
<evidence type="ECO:0000256" key="1">
    <source>
        <dbReference type="SAM" id="MobiDB-lite"/>
    </source>
</evidence>
<feature type="compositionally biased region" description="Basic and acidic residues" evidence="1">
    <location>
        <begin position="719"/>
        <end position="730"/>
    </location>
</feature>
<dbReference type="Pfam" id="PF25381">
    <property type="entry name" value="PH_26"/>
    <property type="match status" value="1"/>
</dbReference>
<dbReference type="Proteomes" id="UP000818624">
    <property type="component" value="Chromosome 3"/>
</dbReference>
<dbReference type="Gene3D" id="2.30.29.30">
    <property type="entry name" value="Pleckstrin-homology domain (PH domain)/Phosphotyrosine-binding domain (PTB)"/>
    <property type="match status" value="1"/>
</dbReference>
<sequence>MSGVVVRDGGMRSSFGDYSAPSSAGTQGRGEASFDGGSSRLSTDRPESRMSSSYASMRPLSAFQPLENGIPTRRPASQMLNHDTRHISGSSSSSASMPQLTFKSADLRSALHLHEAQKHKLYMEGYLLVRHALSVDGQPAHRPDQFRTWTECFVQLNGTVLSIWESRALAEAEAEGREVPPSFINITDALVDFIGLHVEAQFSDPGKRRALYHVFAVNSAGSNRVLFCYSTLPPCESSLVEQRLSPKYQNHPEHRLVVDWLNTGHRFLQAWINAIRLASWERSRLDEIYTGALIRARLSAVRNMQGSSAQQSVDHAELLVRSPLVRGRHEGWVRARFMGSTEWRMCWMVLQSHWSEEEPMSGLRRLLKRGAGDRSSLLSLAGGMHHGHGHNSVPLPDMHEPPPPPAGTMASPAVAYFYDNKKAKKPFASLWHVRNVYAVYPSRPDLVEGSVLFKVEGSLPQSTVLSATHRPRKTGWVMFMPELKIPQTRGANAEMMKWIIAFMDAFRLYGRPGAFAWDARNPASPFFAYPIGPYKDHLFLDRALAEFLDITIEDHLTTRQELHDIMAARMRGENTMLLPPLPPVEPAAVSRRPTTVGRAVEEQVQAARDAQHAAPVDGRTTGGYEDAYAALTRSKEEPPVFRDAPDAAAPPTTQLLPPDAASPVEARALPPDAPAPRAGPEAAAAEAERAAHAQAQAEYEAQARALAELEAHAQAQAEAKARAQAEREAHAQALAEQEARAQAEQAQRAAQEAAEREARLRAEQEARARAEHEATLRREQEARLLAEQEARAQARARASLDITRAPDAAPAAGTARASFQGTRAPSTVAAAAFKLQQRRSVPNDPWAPLAPSRASTDAPAAAPVRAPPPFDAPAPAPADVHIVSGGRAPLADEPADVPAVPAPGTTVTPAAPAAPAAAAAPPPVYNPRHDQVYAWPTTADPAPKDRAVSGSTLGDTSLLSQAYSDFQAAHQYTELSPINEQLSDAPTTAPPTHASARSSAPNSAPVFASKNPFGVHTSSTDQARAPERAAGAPSPSPLTPAVQTHLSFLAPPTQGSSPGAAADTAADPRRAPSALALPQDTRMFSDSIESKILEDYLADPSALGTPSAPAPGAADAEADAEAAPVSAPVSAPATRATVTPISAAPAVRIASPSVKSPPLDQAPATDDDEEDAYGDPGAAVPAYPSSFGHKRNAPAAPRSHTAAQARPGRPSGVPVSAHAHDWVDHDESELSMSLQDATLHARPAVPEAGTRSSTLAPASVVPGSSSGGSLAEEASPHAAPGGPPRPASSFAGTYARSNHSASSLGVYQHQGRAGSSSSLHLERPRQTFVRLGPEDHPGAGAAYVPQGLLASASQERLDRRAHEHEQRGSGAALVNVPTKPPPPQAGLMGAIHGRTHTTPDRRSESAPSSARLNGSQAGHMSPSASQQQMWMNMYYWQQQQQMMMMMMGMLPQGREAYPAQAQQQAMQAAQHAYMQALAQANGGQMPAMPPPGMTPPGMPPMAPGMTPPGMPPMAPGMTPPGMPPMAPGMTPPGMPMPMPPYGMPIHASPHSPDGALPRPMTASSSRDSHLTAPTRFAAPETQASRNSPRNSPRASAAVGRTPVRDA</sequence>
<name>A0ABY8ETJ5_MALFU</name>
<feature type="region of interest" description="Disordered" evidence="1">
    <location>
        <begin position="634"/>
        <end position="696"/>
    </location>
</feature>
<feature type="region of interest" description="Disordered" evidence="1">
    <location>
        <begin position="1103"/>
        <end position="1135"/>
    </location>
</feature>
<feature type="region of interest" description="Disordered" evidence="1">
    <location>
        <begin position="1543"/>
        <end position="1606"/>
    </location>
</feature>
<accession>A0ABY8ETJ5</accession>
<dbReference type="InterPro" id="IPR058155">
    <property type="entry name" value="Skg3/CAF120-like_PH"/>
</dbReference>
<evidence type="ECO:0000259" key="2">
    <source>
        <dbReference type="Pfam" id="PF25381"/>
    </source>
</evidence>
<feature type="region of interest" description="Disordered" evidence="1">
    <location>
        <begin position="805"/>
        <end position="824"/>
    </location>
</feature>
<feature type="region of interest" description="Disordered" evidence="1">
    <location>
        <begin position="1"/>
        <end position="98"/>
    </location>
</feature>
<feature type="region of interest" description="Disordered" evidence="1">
    <location>
        <begin position="717"/>
        <end position="775"/>
    </location>
</feature>
<feature type="region of interest" description="Disordered" evidence="1">
    <location>
        <begin position="1355"/>
        <end position="1424"/>
    </location>
</feature>
<feature type="compositionally biased region" description="Low complexity" evidence="1">
    <location>
        <begin position="646"/>
        <end position="685"/>
    </location>
</feature>
<proteinExistence type="predicted"/>
<feature type="compositionally biased region" description="Basic and acidic residues" evidence="1">
    <location>
        <begin position="1355"/>
        <end position="1367"/>
    </location>
</feature>
<feature type="compositionally biased region" description="Low complexity" evidence="1">
    <location>
        <begin position="731"/>
        <end position="752"/>
    </location>
</feature>
<feature type="region of interest" description="Disordered" evidence="1">
    <location>
        <begin position="886"/>
        <end position="952"/>
    </location>
</feature>
<feature type="compositionally biased region" description="Low complexity" evidence="1">
    <location>
        <begin position="805"/>
        <end position="817"/>
    </location>
</feature>
<feature type="compositionally biased region" description="Basic and acidic residues" evidence="1">
    <location>
        <begin position="634"/>
        <end position="645"/>
    </location>
</feature>
<protein>
    <recommendedName>
        <fullName evidence="2">Skg3/CAF120-like PH-like domain-containing protein</fullName>
    </recommendedName>
</protein>
<feature type="compositionally biased region" description="Basic and acidic residues" evidence="1">
    <location>
        <begin position="753"/>
        <end position="775"/>
    </location>
</feature>
<feature type="compositionally biased region" description="Polar residues" evidence="1">
    <location>
        <begin position="1405"/>
        <end position="1424"/>
    </location>
</feature>
<feature type="region of interest" description="Disordered" evidence="1">
    <location>
        <begin position="981"/>
        <end position="1082"/>
    </location>
</feature>
<organism evidence="3 4">
    <name type="scientific">Malassezia furfur</name>
    <name type="common">Pityriasis versicolor infection agent</name>
    <name type="synonym">Pityrosporum furfur</name>
    <dbReference type="NCBI Taxonomy" id="55194"/>
    <lineage>
        <taxon>Eukaryota</taxon>
        <taxon>Fungi</taxon>
        <taxon>Dikarya</taxon>
        <taxon>Basidiomycota</taxon>
        <taxon>Ustilaginomycotina</taxon>
        <taxon>Malasseziomycetes</taxon>
        <taxon>Malasseziales</taxon>
        <taxon>Malasseziaceae</taxon>
        <taxon>Malassezia</taxon>
    </lineage>
</organism>
<evidence type="ECO:0000313" key="3">
    <source>
        <dbReference type="EMBL" id="WFD48409.1"/>
    </source>
</evidence>
<feature type="region of interest" description="Disordered" evidence="1">
    <location>
        <begin position="1243"/>
        <end position="1322"/>
    </location>
</feature>
<feature type="compositionally biased region" description="Low complexity" evidence="1">
    <location>
        <begin position="983"/>
        <end position="1005"/>
    </location>
</feature>